<keyword evidence="4" id="KW-0132">Cell division</keyword>
<evidence type="ECO:0000256" key="11">
    <source>
        <dbReference type="SAM" id="MobiDB-lite"/>
    </source>
</evidence>
<keyword evidence="9" id="KW-0131">Cell cycle</keyword>
<dbReference type="Proteomes" id="UP000054558">
    <property type="component" value="Unassembled WGS sequence"/>
</dbReference>
<dbReference type="PANTHER" id="PTHR31570:SF1">
    <property type="entry name" value="HAUS AUGMIN-LIKE COMPLEX SUBUNIT 1"/>
    <property type="match status" value="1"/>
</dbReference>
<reference evidence="12 13" key="1">
    <citation type="journal article" date="2014" name="Nat. Commun.">
        <title>Klebsormidium flaccidum genome reveals primary factors for plant terrestrial adaptation.</title>
        <authorList>
            <person name="Hori K."/>
            <person name="Maruyama F."/>
            <person name="Fujisawa T."/>
            <person name="Togashi T."/>
            <person name="Yamamoto N."/>
            <person name="Seo M."/>
            <person name="Sato S."/>
            <person name="Yamada T."/>
            <person name="Mori H."/>
            <person name="Tajima N."/>
            <person name="Moriyama T."/>
            <person name="Ikeuchi M."/>
            <person name="Watanabe M."/>
            <person name="Wada H."/>
            <person name="Kobayashi K."/>
            <person name="Saito M."/>
            <person name="Masuda T."/>
            <person name="Sasaki-Sekimoto Y."/>
            <person name="Mashiguchi K."/>
            <person name="Awai K."/>
            <person name="Shimojima M."/>
            <person name="Masuda S."/>
            <person name="Iwai M."/>
            <person name="Nobusawa T."/>
            <person name="Narise T."/>
            <person name="Kondo S."/>
            <person name="Saito H."/>
            <person name="Sato R."/>
            <person name="Murakawa M."/>
            <person name="Ihara Y."/>
            <person name="Oshima-Yamada Y."/>
            <person name="Ohtaka K."/>
            <person name="Satoh M."/>
            <person name="Sonobe K."/>
            <person name="Ishii M."/>
            <person name="Ohtani R."/>
            <person name="Kanamori-Sato M."/>
            <person name="Honoki R."/>
            <person name="Miyazaki D."/>
            <person name="Mochizuki H."/>
            <person name="Umetsu J."/>
            <person name="Higashi K."/>
            <person name="Shibata D."/>
            <person name="Kamiya Y."/>
            <person name="Sato N."/>
            <person name="Nakamura Y."/>
            <person name="Tabata S."/>
            <person name="Ida S."/>
            <person name="Kurokawa K."/>
            <person name="Ohta H."/>
        </authorList>
    </citation>
    <scope>NUCLEOTIDE SEQUENCE [LARGE SCALE GENOMIC DNA]</scope>
    <source>
        <strain evidence="12 13">NIES-2285</strain>
    </source>
</reference>
<keyword evidence="6" id="KW-0498">Mitosis</keyword>
<dbReference type="GO" id="GO:0005819">
    <property type="term" value="C:spindle"/>
    <property type="evidence" value="ECO:0007669"/>
    <property type="project" value="UniProtKB-SubCell"/>
</dbReference>
<evidence type="ECO:0008006" key="14">
    <source>
        <dbReference type="Google" id="ProtNLM"/>
    </source>
</evidence>
<dbReference type="GO" id="GO:0070652">
    <property type="term" value="C:HAUS complex"/>
    <property type="evidence" value="ECO:0007669"/>
    <property type="project" value="InterPro"/>
</dbReference>
<proteinExistence type="inferred from homology"/>
<dbReference type="OMA" id="CEAQMES"/>
<dbReference type="EMBL" id="DF237117">
    <property type="protein sequence ID" value="GAQ83910.1"/>
    <property type="molecule type" value="Genomic_DNA"/>
</dbReference>
<protein>
    <recommendedName>
        <fullName evidence="14">HAUS augmin-like complex subunit 1</fullName>
    </recommendedName>
</protein>
<evidence type="ECO:0000256" key="1">
    <source>
        <dbReference type="ARBA" id="ARBA00004186"/>
    </source>
</evidence>
<organism evidence="12 13">
    <name type="scientific">Klebsormidium nitens</name>
    <name type="common">Green alga</name>
    <name type="synonym">Ulothrix nitens</name>
    <dbReference type="NCBI Taxonomy" id="105231"/>
    <lineage>
        <taxon>Eukaryota</taxon>
        <taxon>Viridiplantae</taxon>
        <taxon>Streptophyta</taxon>
        <taxon>Klebsormidiophyceae</taxon>
        <taxon>Klebsormidiales</taxon>
        <taxon>Klebsormidiaceae</taxon>
        <taxon>Klebsormidium</taxon>
    </lineage>
</organism>
<comment type="subcellular location">
    <subcellularLocation>
        <location evidence="1">Cytoplasm</location>
        <location evidence="1">Cytoskeleton</location>
        <location evidence="1">Spindle</location>
    </subcellularLocation>
</comment>
<evidence type="ECO:0000256" key="9">
    <source>
        <dbReference type="ARBA" id="ARBA00023306"/>
    </source>
</evidence>
<dbReference type="PRINTS" id="PR02087">
    <property type="entry name" value="HAUSAUGMINL1"/>
</dbReference>
<evidence type="ECO:0000313" key="13">
    <source>
        <dbReference type="Proteomes" id="UP000054558"/>
    </source>
</evidence>
<comment type="similarity">
    <text evidence="2">Belongs to the HAUS1 family.</text>
</comment>
<dbReference type="InterPro" id="IPR026243">
    <property type="entry name" value="HAUS1"/>
</dbReference>
<gene>
    <name evidence="12" type="ORF">KFL_001680050</name>
</gene>
<evidence type="ECO:0000313" key="12">
    <source>
        <dbReference type="EMBL" id="GAQ83910.1"/>
    </source>
</evidence>
<dbReference type="Pfam" id="PF25762">
    <property type="entry name" value="HAUS1"/>
    <property type="match status" value="1"/>
</dbReference>
<keyword evidence="3" id="KW-0963">Cytoplasm</keyword>
<dbReference type="GO" id="GO:0005829">
    <property type="term" value="C:cytosol"/>
    <property type="evidence" value="ECO:0000318"/>
    <property type="project" value="GO_Central"/>
</dbReference>
<evidence type="ECO:0000256" key="5">
    <source>
        <dbReference type="ARBA" id="ARBA00022701"/>
    </source>
</evidence>
<evidence type="ECO:0000256" key="3">
    <source>
        <dbReference type="ARBA" id="ARBA00022490"/>
    </source>
</evidence>
<dbReference type="STRING" id="105231.A0A1Y1HZ12"/>
<dbReference type="GO" id="GO:0005874">
    <property type="term" value="C:microtubule"/>
    <property type="evidence" value="ECO:0007669"/>
    <property type="project" value="UniProtKB-KW"/>
</dbReference>
<evidence type="ECO:0000256" key="8">
    <source>
        <dbReference type="ARBA" id="ARBA00023212"/>
    </source>
</evidence>
<feature type="region of interest" description="Disordered" evidence="11">
    <location>
        <begin position="1"/>
        <end position="23"/>
    </location>
</feature>
<keyword evidence="8" id="KW-0206">Cytoskeleton</keyword>
<dbReference type="AlphaFoldDB" id="A0A1Y1HZ12"/>
<evidence type="ECO:0000256" key="4">
    <source>
        <dbReference type="ARBA" id="ARBA00022618"/>
    </source>
</evidence>
<dbReference type="GO" id="GO:0051301">
    <property type="term" value="P:cell division"/>
    <property type="evidence" value="ECO:0007669"/>
    <property type="project" value="UniProtKB-KW"/>
</dbReference>
<accession>A0A1Y1HZ12</accession>
<keyword evidence="7 10" id="KW-0175">Coiled coil</keyword>
<feature type="coiled-coil region" evidence="10">
    <location>
        <begin position="269"/>
        <end position="296"/>
    </location>
</feature>
<evidence type="ECO:0000256" key="6">
    <source>
        <dbReference type="ARBA" id="ARBA00022776"/>
    </source>
</evidence>
<evidence type="ECO:0000256" key="2">
    <source>
        <dbReference type="ARBA" id="ARBA00005479"/>
    </source>
</evidence>
<evidence type="ECO:0000256" key="10">
    <source>
        <dbReference type="SAM" id="Coils"/>
    </source>
</evidence>
<dbReference type="OrthoDB" id="5372507at2759"/>
<keyword evidence="13" id="KW-1185">Reference proteome</keyword>
<sequence>MASAQSRLEASPRYSAPAQSSTLDGQQFWEVKQWLEETFSAAGRETPQFEVTARTVAELHRLSQLSKRRTRAVEIVVADLQDMSLDFRNESSREVELLDMAGIAPESFSQAGMTSLRALAGTANHLDLRDAETSSYLLAMADLALETARLDERQRATRREAEELRERTRKGIARLAQLKRALAELERGEESHRAPMKTWNEYMQVMISKDRQYTQQLVNYKAVLTRAGYTPEINHGTLLQAAQKNQELVKQTQPLLETLRSYQDLPPDKALAELAVEEKKRQLEATERRLEDAIHGMAVR</sequence>
<dbReference type="PANTHER" id="PTHR31570">
    <property type="entry name" value="HAUS AUGMIN-LIKE COMPLEX SUBUNIT 1"/>
    <property type="match status" value="1"/>
</dbReference>
<feature type="coiled-coil region" evidence="10">
    <location>
        <begin position="147"/>
        <end position="181"/>
    </location>
</feature>
<keyword evidence="5" id="KW-0493">Microtubule</keyword>
<name>A0A1Y1HZ12_KLENI</name>
<dbReference type="GO" id="GO:0051225">
    <property type="term" value="P:spindle assembly"/>
    <property type="evidence" value="ECO:0000318"/>
    <property type="project" value="GO_Central"/>
</dbReference>
<evidence type="ECO:0000256" key="7">
    <source>
        <dbReference type="ARBA" id="ARBA00023054"/>
    </source>
</evidence>